<feature type="region of interest" description="Disordered" evidence="1">
    <location>
        <begin position="62"/>
        <end position="81"/>
    </location>
</feature>
<dbReference type="SUPFAM" id="SSF55166">
    <property type="entry name" value="Hedgehog/DD-peptidase"/>
    <property type="match status" value="1"/>
</dbReference>
<feature type="domain" description="Peptidase M15C" evidence="3">
    <location>
        <begin position="432"/>
        <end position="512"/>
    </location>
</feature>
<comment type="caution">
    <text evidence="4">The sequence shown here is derived from an EMBL/GenBank/DDBJ whole genome shotgun (WGS) entry which is preliminary data.</text>
</comment>
<evidence type="ECO:0000256" key="1">
    <source>
        <dbReference type="SAM" id="MobiDB-lite"/>
    </source>
</evidence>
<dbReference type="InterPro" id="IPR039561">
    <property type="entry name" value="Peptidase_M15C"/>
</dbReference>
<protein>
    <submittedName>
        <fullName evidence="4">Ig-like domain-containing protein</fullName>
    </submittedName>
</protein>
<dbReference type="RefSeq" id="WP_386768472.1">
    <property type="nucleotide sequence ID" value="NZ_JBHSTI010000012.1"/>
</dbReference>
<organism evidence="4 5">
    <name type="scientific">Longivirga aurantiaca</name>
    <dbReference type="NCBI Taxonomy" id="1837743"/>
    <lineage>
        <taxon>Bacteria</taxon>
        <taxon>Bacillati</taxon>
        <taxon>Actinomycetota</taxon>
        <taxon>Actinomycetes</taxon>
        <taxon>Sporichthyales</taxon>
        <taxon>Sporichthyaceae</taxon>
        <taxon>Longivirga</taxon>
    </lineage>
</organism>
<accession>A0ABW1T3I6</accession>
<dbReference type="EMBL" id="JBHSTI010000012">
    <property type="protein sequence ID" value="MFC6239298.1"/>
    <property type="molecule type" value="Genomic_DNA"/>
</dbReference>
<feature type="signal peptide" evidence="2">
    <location>
        <begin position="1"/>
        <end position="29"/>
    </location>
</feature>
<evidence type="ECO:0000259" key="3">
    <source>
        <dbReference type="Pfam" id="PF13539"/>
    </source>
</evidence>
<dbReference type="InterPro" id="IPR009045">
    <property type="entry name" value="Zn_M74/Hedgehog-like"/>
</dbReference>
<dbReference type="Proteomes" id="UP001596138">
    <property type="component" value="Unassembled WGS sequence"/>
</dbReference>
<keyword evidence="2" id="KW-0732">Signal</keyword>
<dbReference type="Gene3D" id="2.60.40.3440">
    <property type="match status" value="2"/>
</dbReference>
<name>A0ABW1T3I6_9ACTN</name>
<dbReference type="Gene3D" id="3.30.1380.10">
    <property type="match status" value="1"/>
</dbReference>
<proteinExistence type="predicted"/>
<evidence type="ECO:0000313" key="4">
    <source>
        <dbReference type="EMBL" id="MFC6239298.1"/>
    </source>
</evidence>
<reference evidence="5" key="1">
    <citation type="journal article" date="2019" name="Int. J. Syst. Evol. Microbiol.">
        <title>The Global Catalogue of Microorganisms (GCM) 10K type strain sequencing project: providing services to taxonomists for standard genome sequencing and annotation.</title>
        <authorList>
            <consortium name="The Broad Institute Genomics Platform"/>
            <consortium name="The Broad Institute Genome Sequencing Center for Infectious Disease"/>
            <person name="Wu L."/>
            <person name="Ma J."/>
        </authorList>
    </citation>
    <scope>NUCLEOTIDE SEQUENCE [LARGE SCALE GENOMIC DNA]</scope>
    <source>
        <strain evidence="5">CGMCC 4.7317</strain>
    </source>
</reference>
<gene>
    <name evidence="4" type="ORF">ACFQGU_15570</name>
</gene>
<dbReference type="Pfam" id="PF17963">
    <property type="entry name" value="Big_9"/>
    <property type="match status" value="2"/>
</dbReference>
<evidence type="ECO:0000256" key="2">
    <source>
        <dbReference type="SAM" id="SignalP"/>
    </source>
</evidence>
<feature type="chain" id="PRO_5046046508" evidence="2">
    <location>
        <begin position="30"/>
        <end position="516"/>
    </location>
</feature>
<dbReference type="Pfam" id="PF13539">
    <property type="entry name" value="Peptidase_M15_4"/>
    <property type="match status" value="1"/>
</dbReference>
<keyword evidence="5" id="KW-1185">Reference proteome</keyword>
<sequence length="516" mass="54851">MRGLARSAAATAVIALSAALLVVPASAVAVPPSAVDDSVTLPGRTVVVVDVLGNDTWTGTPDLVVPRRNQTGGPEHGSATVTTTTVDGVERPAVSYDPDNSWYGVDTFTYTLTDGSGRDAVATVTATTTPVPPTAGPDAATTPPGAEVRIPVLGNDSDSYDESLTVTSVANPARGTAVIDGSDVLYTPDDGWSGTETFNYRITSATGATAVGPITVTTLASTPGHSITVSATPTVIVQRYLGFKGAVDPLDGGPVTVTVQRRTSAGWKTVTTTTARSNGSWYVLIKPDVVGTISWRARAVWADGSSSVAETQSTVTASADAVVSGPLTRSSVPYSYRNGCPVGPSQLRRISVNYWAYDGTVKRGDIIVRYWAVDTIRAVFKKSFDVKFRFKTIRPVDYFYAGGTRSPSGSDIAAMNAGNTSAFNCRPVTGNRYRISQHSYGNALDINTFENPYVTWSRVYPAAAEYPYHRFRKYNLDDHGVISTYSVVAQTFKAFGWVWGGRWSPPDYQHFSSNGG</sequence>
<evidence type="ECO:0000313" key="5">
    <source>
        <dbReference type="Proteomes" id="UP001596138"/>
    </source>
</evidence>